<comment type="caution">
    <text evidence="2">The sequence shown here is derived from an EMBL/GenBank/DDBJ whole genome shotgun (WGS) entry which is preliminary data.</text>
</comment>
<organism evidence="2 3">
    <name type="scientific">Algoriphagus jejuensis</name>
    <dbReference type="NCBI Taxonomy" id="419934"/>
    <lineage>
        <taxon>Bacteria</taxon>
        <taxon>Pseudomonadati</taxon>
        <taxon>Bacteroidota</taxon>
        <taxon>Cytophagia</taxon>
        <taxon>Cytophagales</taxon>
        <taxon>Cyclobacteriaceae</taxon>
        <taxon>Algoriphagus</taxon>
    </lineage>
</organism>
<evidence type="ECO:0000256" key="1">
    <source>
        <dbReference type="SAM" id="SignalP"/>
    </source>
</evidence>
<name>A0ABN1MZ30_9BACT</name>
<evidence type="ECO:0008006" key="4">
    <source>
        <dbReference type="Google" id="ProtNLM"/>
    </source>
</evidence>
<dbReference type="RefSeq" id="WP_343850464.1">
    <property type="nucleotide sequence ID" value="NZ_BAAAFI010000007.1"/>
</dbReference>
<dbReference type="Proteomes" id="UP001500469">
    <property type="component" value="Unassembled WGS sequence"/>
</dbReference>
<protein>
    <recommendedName>
        <fullName evidence="4">TonB-like protein</fullName>
    </recommendedName>
</protein>
<gene>
    <name evidence="2" type="ORF">GCM10009119_17300</name>
</gene>
<accession>A0ABN1MZ30</accession>
<dbReference type="EMBL" id="BAAAFI010000007">
    <property type="protein sequence ID" value="GAA0878762.1"/>
    <property type="molecule type" value="Genomic_DNA"/>
</dbReference>
<evidence type="ECO:0000313" key="3">
    <source>
        <dbReference type="Proteomes" id="UP001500469"/>
    </source>
</evidence>
<keyword evidence="1" id="KW-0732">Signal</keyword>
<feature type="signal peptide" evidence="1">
    <location>
        <begin position="1"/>
        <end position="18"/>
    </location>
</feature>
<proteinExistence type="predicted"/>
<feature type="chain" id="PRO_5046254350" description="TonB-like protein" evidence="1">
    <location>
        <begin position="19"/>
        <end position="259"/>
    </location>
</feature>
<keyword evidence="3" id="KW-1185">Reference proteome</keyword>
<reference evidence="2 3" key="1">
    <citation type="journal article" date="2019" name="Int. J. Syst. Evol. Microbiol.">
        <title>The Global Catalogue of Microorganisms (GCM) 10K type strain sequencing project: providing services to taxonomists for standard genome sequencing and annotation.</title>
        <authorList>
            <consortium name="The Broad Institute Genomics Platform"/>
            <consortium name="The Broad Institute Genome Sequencing Center for Infectious Disease"/>
            <person name="Wu L."/>
            <person name="Ma J."/>
        </authorList>
    </citation>
    <scope>NUCLEOTIDE SEQUENCE [LARGE SCALE GENOMIC DNA]</scope>
    <source>
        <strain evidence="2 3">JCM 16112</strain>
    </source>
</reference>
<sequence length="259" mass="30360">MRLILFFLFCYLPFLVCAQLPSENDTLIPLNRHYFEIAPEDTASHFYDKLVSFSENGTKLERIFTRDGKIQRVVITKPWTEEFYEQVTDEYNAYNELAWRKTQNRNNGKYMTMYYYNNEVVGQVLSESDTLSYVARNGESEPKPQRFNDFDPQLSVPINEFYEFASKKFRLSAKLYPRQPEWYGIAVLVNEHGMVDQIEWANPMGGNPKVADQYIRVVELWGNNFHPALDSFGQPVSKWLTIPFHMGTGALIFLDLDFH</sequence>
<evidence type="ECO:0000313" key="2">
    <source>
        <dbReference type="EMBL" id="GAA0878762.1"/>
    </source>
</evidence>